<evidence type="ECO:0000256" key="1">
    <source>
        <dbReference type="ARBA" id="ARBA00004496"/>
    </source>
</evidence>
<dbReference type="InterPro" id="IPR027417">
    <property type="entry name" value="P-loop_NTPase"/>
</dbReference>
<keyword evidence="5" id="KW-0547">Nucleotide-binding</keyword>
<dbReference type="Pfam" id="PF09107">
    <property type="entry name" value="WHD_3rd_SelB"/>
    <property type="match status" value="1"/>
</dbReference>
<evidence type="ECO:0000256" key="7">
    <source>
        <dbReference type="ARBA" id="ARBA00031615"/>
    </source>
</evidence>
<dbReference type="InterPro" id="IPR000795">
    <property type="entry name" value="T_Tr_GTP-bd_dom"/>
</dbReference>
<keyword evidence="4" id="KW-0648">Protein biosynthesis</keyword>
<dbReference type="InterPro" id="IPR036388">
    <property type="entry name" value="WH-like_DNA-bd_sf"/>
</dbReference>
<dbReference type="AlphaFoldDB" id="A0A1I2PM28"/>
<dbReference type="InterPro" id="IPR004535">
    <property type="entry name" value="Transl_elong_SelB"/>
</dbReference>
<dbReference type="GO" id="GO:0003746">
    <property type="term" value="F:translation elongation factor activity"/>
    <property type="evidence" value="ECO:0007669"/>
    <property type="project" value="UniProtKB-KW"/>
</dbReference>
<dbReference type="EMBL" id="FOPJ01000001">
    <property type="protein sequence ID" value="SFG16483.1"/>
    <property type="molecule type" value="Genomic_DNA"/>
</dbReference>
<protein>
    <recommendedName>
        <fullName evidence="2">Selenocysteine-specific elongation factor</fullName>
    </recommendedName>
    <alternativeName>
        <fullName evidence="7">SelB translation factor</fullName>
    </alternativeName>
</protein>
<dbReference type="Gene3D" id="1.10.10.10">
    <property type="entry name" value="Winged helix-like DNA-binding domain superfamily/Winged helix DNA-binding domain"/>
    <property type="match status" value="1"/>
</dbReference>
<dbReference type="Gene3D" id="3.40.50.300">
    <property type="entry name" value="P-loop containing nucleotide triphosphate hydrolases"/>
    <property type="match status" value="1"/>
</dbReference>
<accession>A0A1I2PM28</accession>
<dbReference type="InterPro" id="IPR004161">
    <property type="entry name" value="EFTu-like_2"/>
</dbReference>
<feature type="domain" description="Tr-type G" evidence="8">
    <location>
        <begin position="1"/>
        <end position="171"/>
    </location>
</feature>
<dbReference type="SUPFAM" id="SSF50447">
    <property type="entry name" value="Translation proteins"/>
    <property type="match status" value="1"/>
</dbReference>
<evidence type="ECO:0000313" key="9">
    <source>
        <dbReference type="EMBL" id="SFG16483.1"/>
    </source>
</evidence>
<evidence type="ECO:0000313" key="10">
    <source>
        <dbReference type="Proteomes" id="UP000199065"/>
    </source>
</evidence>
<evidence type="ECO:0000256" key="3">
    <source>
        <dbReference type="ARBA" id="ARBA00022490"/>
    </source>
</evidence>
<dbReference type="GO" id="GO:0005737">
    <property type="term" value="C:cytoplasm"/>
    <property type="evidence" value="ECO:0007669"/>
    <property type="project" value="UniProtKB-SubCell"/>
</dbReference>
<comment type="subcellular location">
    <subcellularLocation>
        <location evidence="1">Cytoplasm</location>
    </subcellularLocation>
</comment>
<evidence type="ECO:0000256" key="4">
    <source>
        <dbReference type="ARBA" id="ARBA00022917"/>
    </source>
</evidence>
<keyword evidence="9" id="KW-0251">Elongation factor</keyword>
<dbReference type="PANTHER" id="PTHR43721:SF22">
    <property type="entry name" value="ELONGATION FACTOR TU, MITOCHONDRIAL"/>
    <property type="match status" value="1"/>
</dbReference>
<dbReference type="Pfam" id="PF03144">
    <property type="entry name" value="GTP_EFTU_D2"/>
    <property type="match status" value="1"/>
</dbReference>
<dbReference type="GO" id="GO:0001514">
    <property type="term" value="P:selenocysteine incorporation"/>
    <property type="evidence" value="ECO:0007669"/>
    <property type="project" value="InterPro"/>
</dbReference>
<dbReference type="Gene3D" id="2.40.30.10">
    <property type="entry name" value="Translation factors"/>
    <property type="match status" value="1"/>
</dbReference>
<name>A0A1I2PM28_9CORY</name>
<dbReference type="GO" id="GO:0003723">
    <property type="term" value="F:RNA binding"/>
    <property type="evidence" value="ECO:0007669"/>
    <property type="project" value="InterPro"/>
</dbReference>
<keyword evidence="3" id="KW-0963">Cytoplasm</keyword>
<keyword evidence="5" id="KW-0342">GTP-binding</keyword>
<dbReference type="InterPro" id="IPR015191">
    <property type="entry name" value="SelB_WHD4"/>
</dbReference>
<evidence type="ECO:0000256" key="5">
    <source>
        <dbReference type="ARBA" id="ARBA00023134"/>
    </source>
</evidence>
<dbReference type="NCBIfam" id="TIGR00475">
    <property type="entry name" value="selB"/>
    <property type="match status" value="1"/>
</dbReference>
<comment type="function">
    <text evidence="6">Translation factor necessary for the incorporation of selenocysteine into proteins. It probably replaces EF-Tu for the insertion of selenocysteine directed by the UGA codon. SelB binds GTP and GDP.</text>
</comment>
<proteinExistence type="predicted"/>
<evidence type="ECO:0000256" key="2">
    <source>
        <dbReference type="ARBA" id="ARBA00015953"/>
    </source>
</evidence>
<sequence length="602" mass="65133">MFVLATAGHVDHGKSTLVSALTGMQPDRWEEEQRRGLTIDLGFAWTTLPSGRDLAFVDVPGHERFLGNMLAGIGPAPAVMLVVAADEGWQEQSTDHLDALNALGKTTGLVVLTRADRADEARREEVKADIRRRLAGTSLAGAPICTVSATTGEGMDALRSTLDEVLSTLPEPNPDARTRLWIDRAFSISGAGTVITGTLTAGTLRRGDEVELLLKGQNTAQRVTIRGLQSEEEAMAEVGPTRRVAVNLRGIEASQIRRGDLLLAPINAWPLSTTIDVRRLPAISEHLLNEAPQELAAHIGTLELQVRLRPFGKNHARLQLPHPVALQIGDRLVLRAPGDHAVFSGVEVIDLSPAPLARRGDAARHQHDLEEANFTDPTTFIQRELTRHSILHPHTLSRAGVPMPAEPPAGIVQVGQWWVKEQTLAELAHAARAAATSSDPLHPGASKQQVTKLLPTPELYPEVLRRAGLQEADGRVRLPGAKVNLGRAEEAIATIEEWLAEEPFNAPDATELRDLRLGPRELAAAAKAGRILRLPSEIVLLPSAPAAARAVLKGLPQPFTLSEARKALNTTRRVAVPFLEYLDSQRVTRKVDAHSGARVVCE</sequence>
<dbReference type="SUPFAM" id="SSF52540">
    <property type="entry name" value="P-loop containing nucleoside triphosphate hydrolases"/>
    <property type="match status" value="1"/>
</dbReference>
<gene>
    <name evidence="9" type="ORF">SAMN05660282_00098</name>
</gene>
<dbReference type="InterPro" id="IPR009000">
    <property type="entry name" value="Transl_B-barrel_sf"/>
</dbReference>
<organism evidence="9 10">
    <name type="scientific">Corynebacterium spheniscorum</name>
    <dbReference type="NCBI Taxonomy" id="185761"/>
    <lineage>
        <taxon>Bacteria</taxon>
        <taxon>Bacillati</taxon>
        <taxon>Actinomycetota</taxon>
        <taxon>Actinomycetes</taxon>
        <taxon>Mycobacteriales</taxon>
        <taxon>Corynebacteriaceae</taxon>
        <taxon>Corynebacterium</taxon>
    </lineage>
</organism>
<dbReference type="Proteomes" id="UP000199065">
    <property type="component" value="Unassembled WGS sequence"/>
</dbReference>
<evidence type="ECO:0000256" key="6">
    <source>
        <dbReference type="ARBA" id="ARBA00025526"/>
    </source>
</evidence>
<dbReference type="RefSeq" id="WP_092283327.1">
    <property type="nucleotide sequence ID" value="NZ_FOPJ01000001.1"/>
</dbReference>
<dbReference type="OrthoDB" id="9803139at2"/>
<dbReference type="STRING" id="185761.SAMN05660282_00098"/>
<dbReference type="GO" id="GO:0005525">
    <property type="term" value="F:GTP binding"/>
    <property type="evidence" value="ECO:0007669"/>
    <property type="project" value="UniProtKB-KW"/>
</dbReference>
<keyword evidence="10" id="KW-1185">Reference proteome</keyword>
<reference evidence="9 10" key="1">
    <citation type="submission" date="2016-10" db="EMBL/GenBank/DDBJ databases">
        <authorList>
            <person name="de Groot N.N."/>
        </authorList>
    </citation>
    <scope>NUCLEOTIDE SEQUENCE [LARGE SCALE GENOMIC DNA]</scope>
    <source>
        <strain>J11</strain>
        <strain evidence="10">PG 39</strain>
    </source>
</reference>
<dbReference type="PANTHER" id="PTHR43721">
    <property type="entry name" value="ELONGATION FACTOR TU-RELATED"/>
    <property type="match status" value="1"/>
</dbReference>
<dbReference type="CDD" id="cd04171">
    <property type="entry name" value="SelB"/>
    <property type="match status" value="1"/>
</dbReference>
<dbReference type="InterPro" id="IPR050055">
    <property type="entry name" value="EF-Tu_GTPase"/>
</dbReference>
<evidence type="ECO:0000259" key="8">
    <source>
        <dbReference type="PROSITE" id="PS51722"/>
    </source>
</evidence>
<dbReference type="GO" id="GO:0003924">
    <property type="term" value="F:GTPase activity"/>
    <property type="evidence" value="ECO:0007669"/>
    <property type="project" value="InterPro"/>
</dbReference>
<dbReference type="PROSITE" id="PS51722">
    <property type="entry name" value="G_TR_2"/>
    <property type="match status" value="1"/>
</dbReference>
<dbReference type="Pfam" id="PF00009">
    <property type="entry name" value="GTP_EFTU"/>
    <property type="match status" value="1"/>
</dbReference>